<proteinExistence type="inferred from homology"/>
<evidence type="ECO:0000313" key="9">
    <source>
        <dbReference type="EMBL" id="MFC7337129.1"/>
    </source>
</evidence>
<evidence type="ECO:0000256" key="2">
    <source>
        <dbReference type="ARBA" id="ARBA00008779"/>
    </source>
</evidence>
<evidence type="ECO:0000313" key="10">
    <source>
        <dbReference type="Proteomes" id="UP001596472"/>
    </source>
</evidence>
<evidence type="ECO:0000256" key="4">
    <source>
        <dbReference type="ARBA" id="ARBA00022729"/>
    </source>
</evidence>
<feature type="domain" description="Sulfatase N-terminal" evidence="8">
    <location>
        <begin position="318"/>
        <end position="617"/>
    </location>
</feature>
<dbReference type="Pfam" id="PF00884">
    <property type="entry name" value="Sulfatase"/>
    <property type="match status" value="1"/>
</dbReference>
<feature type="compositionally biased region" description="Acidic residues" evidence="7">
    <location>
        <begin position="791"/>
        <end position="802"/>
    </location>
</feature>
<dbReference type="InterPro" id="IPR000917">
    <property type="entry name" value="Sulfatase_N"/>
</dbReference>
<accession>A0ABW2L793</accession>
<evidence type="ECO:0000256" key="5">
    <source>
        <dbReference type="ARBA" id="ARBA00022801"/>
    </source>
</evidence>
<dbReference type="PROSITE" id="PS00523">
    <property type="entry name" value="SULFATASE_1"/>
    <property type="match status" value="1"/>
</dbReference>
<evidence type="ECO:0000259" key="8">
    <source>
        <dbReference type="Pfam" id="PF00884"/>
    </source>
</evidence>
<keyword evidence="3" id="KW-0479">Metal-binding</keyword>
<feature type="region of interest" description="Disordered" evidence="7">
    <location>
        <begin position="788"/>
        <end position="812"/>
    </location>
</feature>
<dbReference type="Gene3D" id="3.30.1120.10">
    <property type="match status" value="1"/>
</dbReference>
<keyword evidence="6" id="KW-0106">Calcium</keyword>
<dbReference type="SUPFAM" id="SSF53649">
    <property type="entry name" value="Alkaline phosphatase-like"/>
    <property type="match status" value="1"/>
</dbReference>
<dbReference type="PANTHER" id="PTHR42693">
    <property type="entry name" value="ARYLSULFATASE FAMILY MEMBER"/>
    <property type="match status" value="1"/>
</dbReference>
<gene>
    <name evidence="9" type="ORF">ACFQY0_08065</name>
</gene>
<comment type="caution">
    <text evidence="9">The sequence shown here is derived from an EMBL/GenBank/DDBJ whole genome shotgun (WGS) entry which is preliminary data.</text>
</comment>
<protein>
    <submittedName>
        <fullName evidence="9">Sulfatase-like hydrolase/transferase</fullName>
    </submittedName>
</protein>
<evidence type="ECO:0000256" key="3">
    <source>
        <dbReference type="ARBA" id="ARBA00022723"/>
    </source>
</evidence>
<evidence type="ECO:0000256" key="1">
    <source>
        <dbReference type="ARBA" id="ARBA00001913"/>
    </source>
</evidence>
<keyword evidence="4" id="KW-0732">Signal</keyword>
<dbReference type="RefSeq" id="WP_379711159.1">
    <property type="nucleotide sequence ID" value="NZ_JBHTBS010000003.1"/>
</dbReference>
<dbReference type="EMBL" id="JBHTBS010000003">
    <property type="protein sequence ID" value="MFC7337129.1"/>
    <property type="molecule type" value="Genomic_DNA"/>
</dbReference>
<comment type="cofactor">
    <cofactor evidence="1">
        <name>Ca(2+)</name>
        <dbReference type="ChEBI" id="CHEBI:29108"/>
    </cofactor>
</comment>
<dbReference type="InterPro" id="IPR050738">
    <property type="entry name" value="Sulfatase"/>
</dbReference>
<keyword evidence="10" id="KW-1185">Reference proteome</keyword>
<reference evidence="10" key="1">
    <citation type="journal article" date="2019" name="Int. J. Syst. Evol. Microbiol.">
        <title>The Global Catalogue of Microorganisms (GCM) 10K type strain sequencing project: providing services to taxonomists for standard genome sequencing and annotation.</title>
        <authorList>
            <consortium name="The Broad Institute Genomics Platform"/>
            <consortium name="The Broad Institute Genome Sequencing Center for Infectious Disease"/>
            <person name="Wu L."/>
            <person name="Ma J."/>
        </authorList>
    </citation>
    <scope>NUCLEOTIDE SEQUENCE [LARGE SCALE GENOMIC DNA]</scope>
    <source>
        <strain evidence="10">CGMCC 4.1467</strain>
    </source>
</reference>
<name>A0ABW2L793_9BACT</name>
<dbReference type="PANTHER" id="PTHR42693:SF42">
    <property type="entry name" value="ARYLSULFATASE G"/>
    <property type="match status" value="1"/>
</dbReference>
<keyword evidence="5" id="KW-0378">Hydrolase</keyword>
<dbReference type="Proteomes" id="UP001596472">
    <property type="component" value="Unassembled WGS sequence"/>
</dbReference>
<dbReference type="Gene3D" id="3.40.720.10">
    <property type="entry name" value="Alkaline Phosphatase, subunit A"/>
    <property type="match status" value="1"/>
</dbReference>
<dbReference type="InterPro" id="IPR024607">
    <property type="entry name" value="Sulfatase_CS"/>
</dbReference>
<evidence type="ECO:0000256" key="6">
    <source>
        <dbReference type="ARBA" id="ARBA00022837"/>
    </source>
</evidence>
<organism evidence="9 10">
    <name type="scientific">Haloferula chungangensis</name>
    <dbReference type="NCBI Taxonomy" id="1048331"/>
    <lineage>
        <taxon>Bacteria</taxon>
        <taxon>Pseudomonadati</taxon>
        <taxon>Verrucomicrobiota</taxon>
        <taxon>Verrucomicrobiia</taxon>
        <taxon>Verrucomicrobiales</taxon>
        <taxon>Verrucomicrobiaceae</taxon>
        <taxon>Haloferula</taxon>
    </lineage>
</organism>
<dbReference type="InterPro" id="IPR017850">
    <property type="entry name" value="Alkaline_phosphatase_core_sf"/>
</dbReference>
<feature type="compositionally biased region" description="Basic and acidic residues" evidence="7">
    <location>
        <begin position="803"/>
        <end position="812"/>
    </location>
</feature>
<evidence type="ECO:0000256" key="7">
    <source>
        <dbReference type="SAM" id="MobiDB-lite"/>
    </source>
</evidence>
<comment type="similarity">
    <text evidence="2">Belongs to the sulfatase family.</text>
</comment>
<sequence>MVAFPMVTAWANPVVVPIGDGGTQIEAGASNPVKENLISEAGQLWGVSNNVSRDGMWYFTYSDLSGGTFPSTIQAGTYTFSARVGASSNAPFPGLNDLSGGSNTDAGCVAGFFSSLNGDAEVAKNNMVAEFNSRTGVTYLPPSEPVPAATSFTTWTFTWIVEEGSPVIGSDPYFGVYTKIGSSGGSGFWDDSALSYSTATEPPPTINRFSADHTYVQAGDPVLLSWNVANAETISISGLGNVEPSGSTIVNPATRISYTLVATNSSGSDEAEIEIKVGPERPNILLMLVDDYGPMDSSVPFAYNRYDDGGSPLTTTFNQYYRTPNMEVLAANGMKFTQAYAMPMCSPTRVSLMTGMNSPRHGVTVHLNVYQTVDNASFGIKTHRGPNHWRFMGMDGSDTTLPQLLKNLGYHTFHVGKDHMSHLQSPTAIGFDVSDSALYKSTVLTPKAASMIESAVVAGRPFFGYISYQDVHSGFYYASDVSHDYAQATPPAYNANHAKFSTMVESVDNSLGTILEKLDELGVAEDTLIIFLGDNGSDSPALSDEFGAHGTSFDDFPMRGKKGSAYEGGIRIPLYVSWAARDESNGFQKNLPIPAASVEHDIVTVEDVAPTILSLLDQPAPGMDGYDLIPYLRAEAGTHRPQRVLRHMPHEHRSNYFTAFREGDWKIIYRYHMAGAVAGSNEDVSKGHPSFELFNLAEDPYEVSNLASSHPGKLLSMARSMARELDHSWGSYGPLWPVSNPTLASAPARPLVDDPFFIDFGTNGLDGIDVDQDGLADAIEDLNQNGLVDFAETDPDDGDSDDDRFSDGDEMRTGTDPLSAASFFQLGIESTTPSSMLLTWPSAPGASYRIEASTDLNDWNPVFDHLPATDSGSSTSQEIDIPESATGYFLRVRLLSGPSE</sequence>